<feature type="domain" description="DUF4440" evidence="1">
    <location>
        <begin position="16"/>
        <end position="117"/>
    </location>
</feature>
<dbReference type="GeneID" id="72996831"/>
<dbReference type="Pfam" id="PF14534">
    <property type="entry name" value="DUF4440"/>
    <property type="match status" value="1"/>
</dbReference>
<dbReference type="InterPro" id="IPR032710">
    <property type="entry name" value="NTF2-like_dom_sf"/>
</dbReference>
<dbReference type="EMBL" id="JARJLR010000094">
    <property type="protein sequence ID" value="MDF3840989.1"/>
    <property type="molecule type" value="Genomic_DNA"/>
</dbReference>
<dbReference type="Proteomes" id="UP001220662">
    <property type="component" value="Unassembled WGS sequence"/>
</dbReference>
<name>A0AAW6P4C5_9PSED</name>
<evidence type="ECO:0000313" key="3">
    <source>
        <dbReference type="Proteomes" id="UP001220662"/>
    </source>
</evidence>
<reference evidence="2" key="1">
    <citation type="submission" date="2023-03" db="EMBL/GenBank/DDBJ databases">
        <title>Draft assemblies of triclosan tolerant bacteria isolated from returned activated sludge.</title>
        <authorList>
            <person name="Van Hamelsveld S."/>
        </authorList>
    </citation>
    <scope>NUCLEOTIDE SEQUENCE</scope>
    <source>
        <strain evidence="2">GW210015_S63</strain>
    </source>
</reference>
<gene>
    <name evidence="2" type="ORF">P3W55_04625</name>
</gene>
<accession>A0AAW6P4C5</accession>
<dbReference type="Gene3D" id="3.10.450.50">
    <property type="match status" value="1"/>
</dbReference>
<dbReference type="InterPro" id="IPR027843">
    <property type="entry name" value="DUF4440"/>
</dbReference>
<proteinExistence type="predicted"/>
<evidence type="ECO:0000313" key="2">
    <source>
        <dbReference type="EMBL" id="MDF3840989.1"/>
    </source>
</evidence>
<comment type="caution">
    <text evidence="2">The sequence shown here is derived from an EMBL/GenBank/DDBJ whole genome shotgun (WGS) entry which is preliminary data.</text>
</comment>
<dbReference type="RefSeq" id="WP_058071769.1">
    <property type="nucleotide sequence ID" value="NZ_CP014158.1"/>
</dbReference>
<sequence>MASAALKSALRERLDVLQSLWMRRDAEGIVNELYTQTTEIAGPGSEPLLQGSDVLVGLVRTLVDDSRGAAIRLDRIHSLGGAAAYTWVTWSVLPRDGEAFSMKSLFVWVLTDSGWRIAADMYAEGEIPA</sequence>
<dbReference type="SUPFAM" id="SSF54427">
    <property type="entry name" value="NTF2-like"/>
    <property type="match status" value="1"/>
</dbReference>
<evidence type="ECO:0000259" key="1">
    <source>
        <dbReference type="Pfam" id="PF14534"/>
    </source>
</evidence>
<organism evidence="2 3">
    <name type="scientific">Pseudomonas citronellolis</name>
    <dbReference type="NCBI Taxonomy" id="53408"/>
    <lineage>
        <taxon>Bacteria</taxon>
        <taxon>Pseudomonadati</taxon>
        <taxon>Pseudomonadota</taxon>
        <taxon>Gammaproteobacteria</taxon>
        <taxon>Pseudomonadales</taxon>
        <taxon>Pseudomonadaceae</taxon>
        <taxon>Pseudomonas</taxon>
    </lineage>
</organism>
<protein>
    <submittedName>
        <fullName evidence="2">DUF4440 domain-containing protein</fullName>
    </submittedName>
</protein>
<dbReference type="AlphaFoldDB" id="A0AAW6P4C5"/>
<dbReference type="KEGG" id="pcq:PcP3B5_37770"/>